<organism evidence="3">
    <name type="scientific">Brassica napus</name>
    <name type="common">Rape</name>
    <dbReference type="NCBI Taxonomy" id="3708"/>
    <lineage>
        <taxon>Eukaryota</taxon>
        <taxon>Viridiplantae</taxon>
        <taxon>Streptophyta</taxon>
        <taxon>Embryophyta</taxon>
        <taxon>Tracheophyta</taxon>
        <taxon>Spermatophyta</taxon>
        <taxon>Magnoliopsida</taxon>
        <taxon>eudicotyledons</taxon>
        <taxon>Gunneridae</taxon>
        <taxon>Pentapetalae</taxon>
        <taxon>rosids</taxon>
        <taxon>malvids</taxon>
        <taxon>Brassicales</taxon>
        <taxon>Brassicaceae</taxon>
        <taxon>Brassiceae</taxon>
        <taxon>Brassica</taxon>
    </lineage>
</organism>
<name>A0A816W761_BRANA</name>
<gene>
    <name evidence="2" type="ORF">DARMORV10_A03P47390.1</name>
    <name evidence="3" type="ORF">DARMORV10_A03P47450.1</name>
</gene>
<sequence length="67" mass="7527">MSVASNRARKLRSRGPGDRGAVTEVAEQLHTEITKSTHYKGRRRDMKKGTETKKVTTSIKVDPEKSE</sequence>
<dbReference type="EMBL" id="HG994357">
    <property type="protein sequence ID" value="CAF2129605.1"/>
    <property type="molecule type" value="Genomic_DNA"/>
</dbReference>
<evidence type="ECO:0000313" key="3">
    <source>
        <dbReference type="EMBL" id="CAF2129605.1"/>
    </source>
</evidence>
<feature type="region of interest" description="Disordered" evidence="1">
    <location>
        <begin position="1"/>
        <end position="67"/>
    </location>
</feature>
<dbReference type="AlphaFoldDB" id="A0A816W761"/>
<dbReference type="Proteomes" id="UP001295469">
    <property type="component" value="Chromosome A03"/>
</dbReference>
<dbReference type="EMBL" id="HG994357">
    <property type="protein sequence ID" value="CAF2129583.1"/>
    <property type="molecule type" value="Genomic_DNA"/>
</dbReference>
<proteinExistence type="predicted"/>
<feature type="compositionally biased region" description="Basic residues" evidence="1">
    <location>
        <begin position="37"/>
        <end position="46"/>
    </location>
</feature>
<evidence type="ECO:0000256" key="1">
    <source>
        <dbReference type="SAM" id="MobiDB-lite"/>
    </source>
</evidence>
<evidence type="ECO:0000313" key="2">
    <source>
        <dbReference type="EMBL" id="CAF2129583.1"/>
    </source>
</evidence>
<reference evidence="3" key="1">
    <citation type="submission" date="2021-01" db="EMBL/GenBank/DDBJ databases">
        <authorList>
            <consortium name="Genoscope - CEA"/>
            <person name="William W."/>
        </authorList>
    </citation>
    <scope>NUCLEOTIDE SEQUENCE</scope>
</reference>
<protein>
    <submittedName>
        <fullName evidence="3">(rape) hypothetical protein</fullName>
    </submittedName>
</protein>
<accession>A0A816W761</accession>